<feature type="transmembrane region" description="Helical" evidence="2">
    <location>
        <begin position="465"/>
        <end position="485"/>
    </location>
</feature>
<reference evidence="4" key="1">
    <citation type="submission" date="2016-06" db="EMBL/GenBank/DDBJ databases">
        <title>Parallel loss of symbiosis genes in relatives of nitrogen-fixing non-legume Parasponia.</title>
        <authorList>
            <person name="Van Velzen R."/>
            <person name="Holmer R."/>
            <person name="Bu F."/>
            <person name="Rutten L."/>
            <person name="Van Zeijl A."/>
            <person name="Liu W."/>
            <person name="Santuari L."/>
            <person name="Cao Q."/>
            <person name="Sharma T."/>
            <person name="Shen D."/>
            <person name="Roswanjaya Y."/>
            <person name="Wardhani T."/>
            <person name="Kalhor M.S."/>
            <person name="Jansen J."/>
            <person name="Van den Hoogen J."/>
            <person name="Gungor B."/>
            <person name="Hartog M."/>
            <person name="Hontelez J."/>
            <person name="Verver J."/>
            <person name="Yang W.-C."/>
            <person name="Schijlen E."/>
            <person name="Repin R."/>
            <person name="Schilthuizen M."/>
            <person name="Schranz E."/>
            <person name="Heidstra R."/>
            <person name="Miyata K."/>
            <person name="Fedorova E."/>
            <person name="Kohlen W."/>
            <person name="Bisseling T."/>
            <person name="Smit S."/>
            <person name="Geurts R."/>
        </authorList>
    </citation>
    <scope>NUCLEOTIDE SEQUENCE [LARGE SCALE GENOMIC DNA]</scope>
    <source>
        <strain evidence="4">cv. RG33-2</strain>
    </source>
</reference>
<feature type="transmembrane region" description="Helical" evidence="2">
    <location>
        <begin position="253"/>
        <end position="277"/>
    </location>
</feature>
<name>A0A2P5FAA5_TREOI</name>
<feature type="transmembrane region" description="Helical" evidence="2">
    <location>
        <begin position="433"/>
        <end position="453"/>
    </location>
</feature>
<sequence>MADQEINSSASATTPDREPALERAGSTMSFNRGDHHVVGTPDVHEVGIKIQRAKSAYETYAGHEEKPTGVEVFGWCFYGLCSYFIHTVLIPIVFPLIISQIASPMPDDITQGNIKVMNDKGYICTHKEMLLYNRLTNRTITVHDAKYTPLEWTSISWAVGLALAAPLLGLVSTPLDRGPHQTVIALAATVVGATFCLPAGFFRTVWIFPPYIAAIVAASTIPAAYHTRHLGMMVRGFTSPSLRRSQFPLRRAAGGWLSLAAAAAGSLGSAVMSSFAFHMLREKEELMSLWIVSIFSGIKWLLGSFHFVTSNRSSPAATPTSRSNHAFSILKFPHAVGSLASAFLSSVSTMSVFTGAVLYLVGDLCFRPNSLLYFWLSYFLFPLFSLPILHPIQHLLGANAVKMQILGFSLTAATSGVGFAYRFQDWKTHQALLFAAVQGTSSGLLHAFSRVLLMDCAPRGKEGAFSTWFVWIKFLGSLVGFAIASAHPRNVAVSFGIGFCTAIAAVVVLIFGNVSDLGGALAAGHVKDYDVVNEDRDRGSPVSGVDDGVEVKQPVQEMP</sequence>
<gene>
    <name evidence="3" type="ORF">TorRG33x02_094980</name>
</gene>
<keyword evidence="2" id="KW-0472">Membrane</keyword>
<proteinExistence type="predicted"/>
<feature type="transmembrane region" description="Helical" evidence="2">
    <location>
        <begin position="75"/>
        <end position="98"/>
    </location>
</feature>
<evidence type="ECO:0000256" key="2">
    <source>
        <dbReference type="SAM" id="Phobius"/>
    </source>
</evidence>
<evidence type="ECO:0000313" key="3">
    <source>
        <dbReference type="EMBL" id="PON94715.1"/>
    </source>
</evidence>
<feature type="transmembrane region" description="Helical" evidence="2">
    <location>
        <begin position="154"/>
        <end position="171"/>
    </location>
</feature>
<feature type="transmembrane region" description="Helical" evidence="2">
    <location>
        <begin position="491"/>
        <end position="511"/>
    </location>
</feature>
<dbReference type="SUPFAM" id="SSF103473">
    <property type="entry name" value="MFS general substrate transporter"/>
    <property type="match status" value="1"/>
</dbReference>
<dbReference type="Proteomes" id="UP000237000">
    <property type="component" value="Unassembled WGS sequence"/>
</dbReference>
<feature type="transmembrane region" description="Helical" evidence="2">
    <location>
        <begin position="329"/>
        <end position="360"/>
    </location>
</feature>
<keyword evidence="2" id="KW-0812">Transmembrane</keyword>
<evidence type="ECO:0000313" key="4">
    <source>
        <dbReference type="Proteomes" id="UP000237000"/>
    </source>
</evidence>
<evidence type="ECO:0000256" key="1">
    <source>
        <dbReference type="SAM" id="MobiDB-lite"/>
    </source>
</evidence>
<protein>
    <submittedName>
        <fullName evidence="3">Major facilitator superfamily domain containing protein</fullName>
    </submittedName>
</protein>
<dbReference type="PANTHER" id="PTHR37891:SF1">
    <property type="entry name" value="OS06G0113900 PROTEIN"/>
    <property type="match status" value="1"/>
</dbReference>
<accession>A0A2P5FAA5</accession>
<feature type="transmembrane region" description="Helical" evidence="2">
    <location>
        <begin position="208"/>
        <end position="225"/>
    </location>
</feature>
<dbReference type="OrthoDB" id="1869137at2759"/>
<keyword evidence="2" id="KW-1133">Transmembrane helix</keyword>
<feature type="region of interest" description="Disordered" evidence="1">
    <location>
        <begin position="1"/>
        <end position="21"/>
    </location>
</feature>
<dbReference type="AlphaFoldDB" id="A0A2P5FAA5"/>
<dbReference type="InterPro" id="IPR036259">
    <property type="entry name" value="MFS_trans_sf"/>
</dbReference>
<dbReference type="PANTHER" id="PTHR37891">
    <property type="entry name" value="OS06G0113900 PROTEIN"/>
    <property type="match status" value="1"/>
</dbReference>
<feature type="transmembrane region" description="Helical" evidence="2">
    <location>
        <begin position="372"/>
        <end position="389"/>
    </location>
</feature>
<feature type="compositionally biased region" description="Polar residues" evidence="1">
    <location>
        <begin position="1"/>
        <end position="14"/>
    </location>
</feature>
<dbReference type="EMBL" id="JXTC01000049">
    <property type="protein sequence ID" value="PON94715.1"/>
    <property type="molecule type" value="Genomic_DNA"/>
</dbReference>
<keyword evidence="4" id="KW-1185">Reference proteome</keyword>
<organism evidence="3 4">
    <name type="scientific">Trema orientale</name>
    <name type="common">Charcoal tree</name>
    <name type="synonym">Celtis orientalis</name>
    <dbReference type="NCBI Taxonomy" id="63057"/>
    <lineage>
        <taxon>Eukaryota</taxon>
        <taxon>Viridiplantae</taxon>
        <taxon>Streptophyta</taxon>
        <taxon>Embryophyta</taxon>
        <taxon>Tracheophyta</taxon>
        <taxon>Spermatophyta</taxon>
        <taxon>Magnoliopsida</taxon>
        <taxon>eudicotyledons</taxon>
        <taxon>Gunneridae</taxon>
        <taxon>Pentapetalae</taxon>
        <taxon>rosids</taxon>
        <taxon>fabids</taxon>
        <taxon>Rosales</taxon>
        <taxon>Cannabaceae</taxon>
        <taxon>Trema</taxon>
    </lineage>
</organism>
<comment type="caution">
    <text evidence="3">The sequence shown here is derived from an EMBL/GenBank/DDBJ whole genome shotgun (WGS) entry which is preliminary data.</text>
</comment>
<dbReference type="InParanoid" id="A0A2P5FAA5"/>
<feature type="transmembrane region" description="Helical" evidence="2">
    <location>
        <begin position="289"/>
        <end position="308"/>
    </location>
</feature>
<feature type="transmembrane region" description="Helical" evidence="2">
    <location>
        <begin position="183"/>
        <end position="202"/>
    </location>
</feature>
<feature type="region of interest" description="Disordered" evidence="1">
    <location>
        <begin position="535"/>
        <end position="559"/>
    </location>
</feature>